<evidence type="ECO:0000313" key="1">
    <source>
        <dbReference type="EMBL" id="KAJ7992109.1"/>
    </source>
</evidence>
<sequence length="337" mass="35242">MPHMGNSAYITKTRSSGLLGEKMSNSMTTTGVVEVTHVHPTDKVIDVSGVSPPGQTVYGVTPPGQTVHGVLKSFRTGQPKALGTVQIMIGLVMLLIGIVMASSPHLDNIGVVSGIFFWGSIIFIIAGSLTVAAGNNLNKCLVVSSLVINVIALIIALVCVVIYSADAAGILLRNSCPNTSGTNNIPSNPGNTQSNPSNPGDKPSHSDDSSGESSGGEGHRSANLLSLASTCQPYWGRSQGISSVLVILSLLEFIVCICVTSIACIAVCPCCCCHATKKVMIVGEPKSVPDDDKVPASNAPFPPDYEIVKSEKDLEGGGMSMEFHQYDQPPKYTSISR</sequence>
<name>A0ACC2FL79_DALPE</name>
<comment type="caution">
    <text evidence="1">The sequence shown here is derived from an EMBL/GenBank/DDBJ whole genome shotgun (WGS) entry which is preliminary data.</text>
</comment>
<reference evidence="1" key="1">
    <citation type="submission" date="2021-05" db="EMBL/GenBank/DDBJ databases">
        <authorList>
            <person name="Pan Q."/>
            <person name="Jouanno E."/>
            <person name="Zahm M."/>
            <person name="Klopp C."/>
            <person name="Cabau C."/>
            <person name="Louis A."/>
            <person name="Berthelot C."/>
            <person name="Parey E."/>
            <person name="Roest Crollius H."/>
            <person name="Montfort J."/>
            <person name="Robinson-Rechavi M."/>
            <person name="Bouchez O."/>
            <person name="Lampietro C."/>
            <person name="Lopez Roques C."/>
            <person name="Donnadieu C."/>
            <person name="Postlethwait J."/>
            <person name="Bobe J."/>
            <person name="Dillon D."/>
            <person name="Chandos A."/>
            <person name="von Hippel F."/>
            <person name="Guiguen Y."/>
        </authorList>
    </citation>
    <scope>NUCLEOTIDE SEQUENCE</scope>
    <source>
        <strain evidence="1">YG-Jan2019</strain>
    </source>
</reference>
<organism evidence="1 2">
    <name type="scientific">Dallia pectoralis</name>
    <name type="common">Alaska blackfish</name>
    <dbReference type="NCBI Taxonomy" id="75939"/>
    <lineage>
        <taxon>Eukaryota</taxon>
        <taxon>Metazoa</taxon>
        <taxon>Chordata</taxon>
        <taxon>Craniata</taxon>
        <taxon>Vertebrata</taxon>
        <taxon>Euteleostomi</taxon>
        <taxon>Actinopterygii</taxon>
        <taxon>Neopterygii</taxon>
        <taxon>Teleostei</taxon>
        <taxon>Protacanthopterygii</taxon>
        <taxon>Esociformes</taxon>
        <taxon>Umbridae</taxon>
        <taxon>Dallia</taxon>
    </lineage>
</organism>
<gene>
    <name evidence="1" type="ORF">DPEC_G00275140</name>
</gene>
<dbReference type="EMBL" id="CM055752">
    <property type="protein sequence ID" value="KAJ7992109.1"/>
    <property type="molecule type" value="Genomic_DNA"/>
</dbReference>
<dbReference type="Proteomes" id="UP001157502">
    <property type="component" value="Chromosome 25"/>
</dbReference>
<protein>
    <submittedName>
        <fullName evidence="1">Uncharacterized protein</fullName>
    </submittedName>
</protein>
<keyword evidence="2" id="KW-1185">Reference proteome</keyword>
<accession>A0ACC2FL79</accession>
<proteinExistence type="predicted"/>
<evidence type="ECO:0000313" key="2">
    <source>
        <dbReference type="Proteomes" id="UP001157502"/>
    </source>
</evidence>